<dbReference type="GO" id="GO:0003677">
    <property type="term" value="F:DNA binding"/>
    <property type="evidence" value="ECO:0007669"/>
    <property type="project" value="InterPro"/>
</dbReference>
<dbReference type="Gene3D" id="3.40.1360.10">
    <property type="match status" value="1"/>
</dbReference>
<protein>
    <recommendedName>
        <fullName evidence="1">Topoisomerase 6 subunit A/Spo11 TOPRIM domain-containing protein</fullName>
    </recommendedName>
</protein>
<dbReference type="InterPro" id="IPR036078">
    <property type="entry name" value="Spo11/TopoVI_A_sf"/>
</dbReference>
<accession>A0A9X5BE79</accession>
<dbReference type="SUPFAM" id="SSF56726">
    <property type="entry name" value="DNA topoisomerase IV, alpha subunit"/>
    <property type="match status" value="1"/>
</dbReference>
<dbReference type="EMBL" id="QZDT01000006">
    <property type="protein sequence ID" value="NBJ92205.1"/>
    <property type="molecule type" value="Genomic_DNA"/>
</dbReference>
<keyword evidence="3" id="KW-1185">Reference proteome</keyword>
<organism evidence="2 3">
    <name type="scientific">Parablautia muri</name>
    <dbReference type="NCBI Taxonomy" id="2320879"/>
    <lineage>
        <taxon>Bacteria</taxon>
        <taxon>Bacillati</taxon>
        <taxon>Bacillota</taxon>
        <taxon>Clostridia</taxon>
        <taxon>Lachnospirales</taxon>
        <taxon>Lachnospiraceae</taxon>
        <taxon>Parablautia</taxon>
    </lineage>
</organism>
<name>A0A9X5BE79_9FIRM</name>
<evidence type="ECO:0000313" key="2">
    <source>
        <dbReference type="EMBL" id="NBJ92205.1"/>
    </source>
</evidence>
<gene>
    <name evidence="2" type="ORF">D5281_06260</name>
</gene>
<dbReference type="AlphaFoldDB" id="A0A9X5BE79"/>
<dbReference type="SUPFAM" id="SSF55874">
    <property type="entry name" value="ATPase domain of HSP90 chaperone/DNA topoisomerase II/histidine kinase"/>
    <property type="match status" value="1"/>
</dbReference>
<dbReference type="GO" id="GO:0005694">
    <property type="term" value="C:chromosome"/>
    <property type="evidence" value="ECO:0007669"/>
    <property type="project" value="InterPro"/>
</dbReference>
<evidence type="ECO:0000259" key="1">
    <source>
        <dbReference type="Pfam" id="PF21180"/>
    </source>
</evidence>
<comment type="caution">
    <text evidence="2">The sequence shown here is derived from an EMBL/GenBank/DDBJ whole genome shotgun (WGS) entry which is preliminary data.</text>
</comment>
<dbReference type="InterPro" id="IPR034136">
    <property type="entry name" value="TOPRIM_Topo6A/Spo11"/>
</dbReference>
<proteinExistence type="predicted"/>
<reference evidence="2" key="1">
    <citation type="submission" date="2018-09" db="EMBL/GenBank/DDBJ databases">
        <title>Murine metabolic-syndrome-specific gut microbial biobank.</title>
        <authorList>
            <person name="Liu C."/>
        </authorList>
    </citation>
    <scope>NUCLEOTIDE SEQUENCE</scope>
    <source>
        <strain evidence="2">D42-62</strain>
    </source>
</reference>
<feature type="domain" description="Topoisomerase 6 subunit A/Spo11 TOPRIM" evidence="1">
    <location>
        <begin position="575"/>
        <end position="697"/>
    </location>
</feature>
<evidence type="ECO:0000313" key="3">
    <source>
        <dbReference type="Proteomes" id="UP001154420"/>
    </source>
</evidence>
<dbReference type="Pfam" id="PF21180">
    <property type="entry name" value="TOP6A-Spo11_Toprim"/>
    <property type="match status" value="1"/>
</dbReference>
<dbReference type="Proteomes" id="UP001154420">
    <property type="component" value="Unassembled WGS sequence"/>
</dbReference>
<dbReference type="Gene3D" id="3.30.565.10">
    <property type="entry name" value="Histidine kinase-like ATPase, C-terminal domain"/>
    <property type="match status" value="1"/>
</dbReference>
<sequence>MRMVDSINRIICKTSKLVDYFTEDGLIKQIGLTKEYWNRVIIKEIVDNALDAIEPLNNKEVHIIQSDSSLGIYDNGNGISCEIIKSIYDFNFYVSQNRIYVTASRGKQGNGLKTIISICFLKKYRLLWHTNEGIILEGIIDAEKAKNGKICVDFKQIGTTEKKGIEICGYELHQSAYYKNYVYFYTVCNPDVTFHLDYLGIEFHNPATAECVDKSQNISLAYYDYDTFKQFITDTQDGNSTYKKFLEEYFGTRIKNKSGIKSKIKDIDFNSQEFINDFLMLKEDQQTKKYTLLKKQLIGLENVLNTSIEMEDSNSLISKSDMVIPCIVEFSVKKDTFKGDTNRKEADIECYINNSITYNNSWSIGFDGGWYKIGNKTVYARDLDDLLKDMSNFSFVFHIVSPYLKFTDAGKTRIDITSFFNELLEKLNKAIAKENRLFSSDNKRTNNRAVMRDYVTDAFNMASDNGRYAITARQIWYKMREISGIEEKKHTYADFTQEILTEWIDDNPEYEDKVNFSDRGNFFVDGSQNGLGTANVRNFINTIGTSQNIFKCYGGISSNIHIEPDFDLIYKYDKVLYIEKTGFDAIFKAEKVGEKYNMIIVSGQGFSTRAAKTLLYKFQQMGLKLYCLHDLDISGIYILDSFGTPNKKFKECINMENLGVTLEDVEKYHIEPEKVDIKQEDKKKLKNLSYEYRRFFDAGTSYRRVELNAFTTAEILEILENKLSAINNLPTINLEESLNVDHKAIRETAFMRIMAEKYREQLDKIHVPIDLSAYKGKYTVDMAKEEIPDIEERLIEKYEREIAQKLNIS</sequence>
<dbReference type="InterPro" id="IPR036890">
    <property type="entry name" value="HATPase_C_sf"/>
</dbReference>